<accession>A0A4Z2G3X6</accession>
<gene>
    <name evidence="3" type="ORF">EYF80_042074</name>
</gene>
<proteinExistence type="predicted"/>
<name>A0A4Z2G3X6_9TELE</name>
<feature type="chain" id="PRO_5021186302" description="Secreted protein" evidence="2">
    <location>
        <begin position="29"/>
        <end position="108"/>
    </location>
</feature>
<evidence type="ECO:0000256" key="2">
    <source>
        <dbReference type="SAM" id="SignalP"/>
    </source>
</evidence>
<keyword evidence="2" id="KW-0732">Signal</keyword>
<feature type="compositionally biased region" description="Polar residues" evidence="1">
    <location>
        <begin position="47"/>
        <end position="59"/>
    </location>
</feature>
<reference evidence="3 4" key="1">
    <citation type="submission" date="2019-03" db="EMBL/GenBank/DDBJ databases">
        <title>First draft genome of Liparis tanakae, snailfish: a comprehensive survey of snailfish specific genes.</title>
        <authorList>
            <person name="Kim W."/>
            <person name="Song I."/>
            <person name="Jeong J.-H."/>
            <person name="Kim D."/>
            <person name="Kim S."/>
            <person name="Ryu S."/>
            <person name="Song J.Y."/>
            <person name="Lee S.K."/>
        </authorList>
    </citation>
    <scope>NUCLEOTIDE SEQUENCE [LARGE SCALE GENOMIC DNA]</scope>
    <source>
        <tissue evidence="3">Muscle</tissue>
    </source>
</reference>
<keyword evidence="4" id="KW-1185">Reference proteome</keyword>
<feature type="region of interest" description="Disordered" evidence="1">
    <location>
        <begin position="36"/>
        <end position="60"/>
    </location>
</feature>
<organism evidence="3 4">
    <name type="scientific">Liparis tanakae</name>
    <name type="common">Tanaka's snailfish</name>
    <dbReference type="NCBI Taxonomy" id="230148"/>
    <lineage>
        <taxon>Eukaryota</taxon>
        <taxon>Metazoa</taxon>
        <taxon>Chordata</taxon>
        <taxon>Craniata</taxon>
        <taxon>Vertebrata</taxon>
        <taxon>Euteleostomi</taxon>
        <taxon>Actinopterygii</taxon>
        <taxon>Neopterygii</taxon>
        <taxon>Teleostei</taxon>
        <taxon>Neoteleostei</taxon>
        <taxon>Acanthomorphata</taxon>
        <taxon>Eupercaria</taxon>
        <taxon>Perciformes</taxon>
        <taxon>Cottioidei</taxon>
        <taxon>Cottales</taxon>
        <taxon>Liparidae</taxon>
        <taxon>Liparis</taxon>
    </lineage>
</organism>
<feature type="signal peptide" evidence="2">
    <location>
        <begin position="1"/>
        <end position="28"/>
    </location>
</feature>
<evidence type="ECO:0008006" key="5">
    <source>
        <dbReference type="Google" id="ProtNLM"/>
    </source>
</evidence>
<dbReference type="EMBL" id="SRLO01000726">
    <property type="protein sequence ID" value="TNN47755.1"/>
    <property type="molecule type" value="Genomic_DNA"/>
</dbReference>
<comment type="caution">
    <text evidence="3">The sequence shown here is derived from an EMBL/GenBank/DDBJ whole genome shotgun (WGS) entry which is preliminary data.</text>
</comment>
<sequence length="108" mass="11988">MSSRVRTLWESRVVWLIPLLTSLHEVTCVPLAGISSGGTSRCRDTSARGSVTRHGTTAGRSGRRYTISTWMADGTKRLSLSVWGRTAYSVAKREAGRHLRRESLKVSR</sequence>
<protein>
    <recommendedName>
        <fullName evidence="5">Secreted protein</fullName>
    </recommendedName>
</protein>
<dbReference type="AlphaFoldDB" id="A0A4Z2G3X6"/>
<evidence type="ECO:0000313" key="3">
    <source>
        <dbReference type="EMBL" id="TNN47755.1"/>
    </source>
</evidence>
<evidence type="ECO:0000313" key="4">
    <source>
        <dbReference type="Proteomes" id="UP000314294"/>
    </source>
</evidence>
<evidence type="ECO:0000256" key="1">
    <source>
        <dbReference type="SAM" id="MobiDB-lite"/>
    </source>
</evidence>
<dbReference type="Proteomes" id="UP000314294">
    <property type="component" value="Unassembled WGS sequence"/>
</dbReference>